<feature type="binding site" evidence="8">
    <location>
        <position position="52"/>
    </location>
    <ligand>
        <name>FAD</name>
        <dbReference type="ChEBI" id="CHEBI:57692"/>
    </ligand>
</feature>
<dbReference type="AlphaFoldDB" id="A0A812VNN4"/>
<dbReference type="PRINTS" id="PR00368">
    <property type="entry name" value="FADPNR"/>
</dbReference>
<comment type="caution">
    <text evidence="13">The sequence shown here is derived from an EMBL/GenBank/DDBJ whole genome shotgun (WGS) entry which is preliminary data.</text>
</comment>
<reference evidence="13" key="1">
    <citation type="submission" date="2021-02" db="EMBL/GenBank/DDBJ databases">
        <authorList>
            <person name="Dougan E. K."/>
            <person name="Rhodes N."/>
            <person name="Thang M."/>
            <person name="Chan C."/>
        </authorList>
    </citation>
    <scope>NUCLEOTIDE SEQUENCE</scope>
</reference>
<dbReference type="InterPro" id="IPR001100">
    <property type="entry name" value="Pyr_nuc-diS_OxRdtase"/>
</dbReference>
<name>A0A812VNN4_9DINO</name>
<keyword evidence="6" id="KW-1015">Disulfide bond</keyword>
<evidence type="ECO:0000256" key="10">
    <source>
        <dbReference type="RuleBase" id="RU003691"/>
    </source>
</evidence>
<dbReference type="Proteomes" id="UP000601435">
    <property type="component" value="Unassembled WGS sequence"/>
</dbReference>
<sequence length="473" mass="50789">MKSLEPDICVIGAGSAGLSIAAGASQMGAQTVLIEKAEMGGDCLNYGCVPSKSLLVAGRAAQAWRHTAAFGIDTPEPSVDFARVHAHVRDVIDGIAPLDSEERFTGLGVEVIRDAALFEDERTVVANGARIRAKRFVVATGSRASVPPIEGLEQISYLTNETVFSLTERPEHLIVIGGGPIGSELGQAFRHLGARVSLIEMGSILQNDDPELVEVVRRRLTRDGVELHEQAKVLRVGAAGNGVAATVERDGQEERIEGSHLLLAAGRQPTVEGLGLEAAGVVYDRRGIKTDARLRTTNKRVYAAGDVASGPQFTHMAGHHAGIVIKNALFRLPAKVENRAVPWVTYTEPELAHVGMTEAMARKAGERINILRWDFHENDRARAERQTDGFCKAVVTPKGKILGASIVGPQAGELIQPWVLAIANGLKVSAMAQVIAPYPTLGEVSKRAAGSFYTPKLFSERTKKIVRLLLRLP</sequence>
<evidence type="ECO:0000256" key="5">
    <source>
        <dbReference type="ARBA" id="ARBA00023002"/>
    </source>
</evidence>
<dbReference type="Gene3D" id="3.30.390.30">
    <property type="match status" value="1"/>
</dbReference>
<keyword evidence="3 8" id="KW-0274">FAD</keyword>
<evidence type="ECO:0000259" key="11">
    <source>
        <dbReference type="Pfam" id="PF02852"/>
    </source>
</evidence>
<evidence type="ECO:0000256" key="3">
    <source>
        <dbReference type="ARBA" id="ARBA00022827"/>
    </source>
</evidence>
<evidence type="ECO:0000256" key="8">
    <source>
        <dbReference type="PIRSR" id="PIRSR000350-3"/>
    </source>
</evidence>
<feature type="binding site" evidence="8">
    <location>
        <begin position="140"/>
        <end position="142"/>
    </location>
    <ligand>
        <name>FAD</name>
        <dbReference type="ChEBI" id="CHEBI:57692"/>
    </ligand>
</feature>
<dbReference type="InterPro" id="IPR023753">
    <property type="entry name" value="FAD/NAD-binding_dom"/>
</dbReference>
<evidence type="ECO:0000256" key="6">
    <source>
        <dbReference type="ARBA" id="ARBA00023157"/>
    </source>
</evidence>
<dbReference type="SUPFAM" id="SSF51905">
    <property type="entry name" value="FAD/NAD(P)-binding domain"/>
    <property type="match status" value="1"/>
</dbReference>
<feature type="domain" description="FAD/NAD(P)-binding" evidence="12">
    <location>
        <begin position="7"/>
        <end position="321"/>
    </location>
</feature>
<evidence type="ECO:0000313" key="14">
    <source>
        <dbReference type="Proteomes" id="UP000601435"/>
    </source>
</evidence>
<dbReference type="Pfam" id="PF07992">
    <property type="entry name" value="Pyr_redox_2"/>
    <property type="match status" value="1"/>
</dbReference>
<keyword evidence="2 10" id="KW-0285">Flavoprotein</keyword>
<keyword evidence="4" id="KW-0521">NADP</keyword>
<keyword evidence="14" id="KW-1185">Reference proteome</keyword>
<dbReference type="PANTHER" id="PTHR43014:SF2">
    <property type="entry name" value="MERCURIC REDUCTASE"/>
    <property type="match status" value="1"/>
</dbReference>
<dbReference type="PRINTS" id="PR00411">
    <property type="entry name" value="PNDRDTASEI"/>
</dbReference>
<keyword evidence="8" id="KW-0547">Nucleotide-binding</keyword>
<keyword evidence="5 10" id="KW-0560">Oxidoreductase</keyword>
<evidence type="ECO:0000313" key="13">
    <source>
        <dbReference type="EMBL" id="CAE7649430.1"/>
    </source>
</evidence>
<dbReference type="PROSITE" id="PS00076">
    <property type="entry name" value="PYRIDINE_REDOX_1"/>
    <property type="match status" value="1"/>
</dbReference>
<evidence type="ECO:0000256" key="4">
    <source>
        <dbReference type="ARBA" id="ARBA00022857"/>
    </source>
</evidence>
<dbReference type="InterPro" id="IPR036188">
    <property type="entry name" value="FAD/NAD-bd_sf"/>
</dbReference>
<dbReference type="GO" id="GO:0003955">
    <property type="term" value="F:NAD(P)H dehydrogenase (quinone) activity"/>
    <property type="evidence" value="ECO:0007669"/>
    <property type="project" value="TreeGrafter"/>
</dbReference>
<evidence type="ECO:0000256" key="2">
    <source>
        <dbReference type="ARBA" id="ARBA00022630"/>
    </source>
</evidence>
<evidence type="ECO:0000259" key="12">
    <source>
        <dbReference type="Pfam" id="PF07992"/>
    </source>
</evidence>
<feature type="domain" description="Pyridine nucleotide-disulphide oxidoreductase dimerisation" evidence="11">
    <location>
        <begin position="341"/>
        <end position="448"/>
    </location>
</feature>
<keyword evidence="7 10" id="KW-0676">Redox-active center</keyword>
<feature type="disulfide bond" description="Redox-active" evidence="9">
    <location>
        <begin position="43"/>
        <end position="48"/>
    </location>
</feature>
<evidence type="ECO:0000256" key="7">
    <source>
        <dbReference type="ARBA" id="ARBA00023284"/>
    </source>
</evidence>
<evidence type="ECO:0000256" key="9">
    <source>
        <dbReference type="PIRSR" id="PIRSR000350-4"/>
    </source>
</evidence>
<comment type="similarity">
    <text evidence="1 10">Belongs to the class-I pyridine nucleotide-disulfide oxidoreductase family.</text>
</comment>
<feature type="binding site" evidence="8">
    <location>
        <position position="306"/>
    </location>
    <ligand>
        <name>FAD</name>
        <dbReference type="ChEBI" id="CHEBI:57692"/>
    </ligand>
</feature>
<dbReference type="InterPro" id="IPR012999">
    <property type="entry name" value="Pyr_OxRdtase_I_AS"/>
</dbReference>
<accession>A0A812VNN4</accession>
<dbReference type="EMBL" id="CAJNJA010030842">
    <property type="protein sequence ID" value="CAE7649430.1"/>
    <property type="molecule type" value="Genomic_DNA"/>
</dbReference>
<dbReference type="FunFam" id="3.30.390.30:FF:000001">
    <property type="entry name" value="Dihydrolipoyl dehydrogenase"/>
    <property type="match status" value="1"/>
</dbReference>
<evidence type="ECO:0000256" key="1">
    <source>
        <dbReference type="ARBA" id="ARBA00007532"/>
    </source>
</evidence>
<feature type="binding site" evidence="8">
    <location>
        <position position="200"/>
    </location>
    <ligand>
        <name>NAD(+)</name>
        <dbReference type="ChEBI" id="CHEBI:57540"/>
    </ligand>
</feature>
<dbReference type="PANTHER" id="PTHR43014">
    <property type="entry name" value="MERCURIC REDUCTASE"/>
    <property type="match status" value="1"/>
</dbReference>
<dbReference type="Gene3D" id="3.50.50.60">
    <property type="entry name" value="FAD/NAD(P)-binding domain"/>
    <property type="match status" value="2"/>
</dbReference>
<dbReference type="InterPro" id="IPR004099">
    <property type="entry name" value="Pyr_nucl-diS_OxRdtase_dimer"/>
</dbReference>
<organism evidence="13 14">
    <name type="scientific">Symbiodinium necroappetens</name>
    <dbReference type="NCBI Taxonomy" id="1628268"/>
    <lineage>
        <taxon>Eukaryota</taxon>
        <taxon>Sar</taxon>
        <taxon>Alveolata</taxon>
        <taxon>Dinophyceae</taxon>
        <taxon>Suessiales</taxon>
        <taxon>Symbiodiniaceae</taxon>
        <taxon>Symbiodinium</taxon>
    </lineage>
</organism>
<feature type="binding site" evidence="8">
    <location>
        <position position="266"/>
    </location>
    <ligand>
        <name>NAD(+)</name>
        <dbReference type="ChEBI" id="CHEBI:57540"/>
    </ligand>
</feature>
<dbReference type="SUPFAM" id="SSF55424">
    <property type="entry name" value="FAD/NAD-linked reductases, dimerisation (C-terminal) domain"/>
    <property type="match status" value="1"/>
</dbReference>
<dbReference type="InterPro" id="IPR016156">
    <property type="entry name" value="FAD/NAD-linked_Rdtase_dimer_sf"/>
</dbReference>
<dbReference type="Pfam" id="PF02852">
    <property type="entry name" value="Pyr_redox_dim"/>
    <property type="match status" value="1"/>
</dbReference>
<proteinExistence type="inferred from homology"/>
<dbReference type="OrthoDB" id="361797at2759"/>
<feature type="binding site" evidence="8">
    <location>
        <begin position="177"/>
        <end position="184"/>
    </location>
    <ligand>
        <name>NAD(+)</name>
        <dbReference type="ChEBI" id="CHEBI:57540"/>
    </ligand>
</feature>
<keyword evidence="8" id="KW-0520">NAD</keyword>
<dbReference type="GO" id="GO:0016668">
    <property type="term" value="F:oxidoreductase activity, acting on a sulfur group of donors, NAD(P) as acceptor"/>
    <property type="evidence" value="ECO:0007669"/>
    <property type="project" value="InterPro"/>
</dbReference>
<dbReference type="GO" id="GO:0050660">
    <property type="term" value="F:flavin adenine dinucleotide binding"/>
    <property type="evidence" value="ECO:0007669"/>
    <property type="project" value="TreeGrafter"/>
</dbReference>
<dbReference type="PIRSF" id="PIRSF000350">
    <property type="entry name" value="Mercury_reductase_MerA"/>
    <property type="match status" value="1"/>
</dbReference>
<gene>
    <name evidence="13" type="primary">merA</name>
    <name evidence="13" type="ORF">SNEC2469_LOCUS18362</name>
</gene>
<protein>
    <submittedName>
        <fullName evidence="13">MerA protein</fullName>
    </submittedName>
</protein>
<comment type="cofactor">
    <cofactor evidence="8">
        <name>FAD</name>
        <dbReference type="ChEBI" id="CHEBI:57692"/>
    </cofactor>
    <text evidence="8">Binds 1 FAD per subunit.</text>
</comment>